<accession>A0A4V6ARQ5</accession>
<gene>
    <name evidence="1" type="ORF">D9C73_019960</name>
</gene>
<name>A0A4V6ARQ5_COLLU</name>
<evidence type="ECO:0000313" key="2">
    <source>
        <dbReference type="Proteomes" id="UP000298787"/>
    </source>
</evidence>
<dbReference type="STRING" id="240159.A0A4V6ARQ5"/>
<reference evidence="1 2" key="1">
    <citation type="submission" date="2019-01" db="EMBL/GenBank/DDBJ databases">
        <title>Genome Assembly of Collichthys lucidus.</title>
        <authorList>
            <person name="Cai M."/>
            <person name="Xiao S."/>
        </authorList>
    </citation>
    <scope>NUCLEOTIDE SEQUENCE [LARGE SCALE GENOMIC DNA]</scope>
    <source>
        <strain evidence="1">JT15FE1705JMU</strain>
        <tissue evidence="1">Muscle</tissue>
    </source>
</reference>
<dbReference type="EMBL" id="CM014094">
    <property type="protein sequence ID" value="TKS85382.1"/>
    <property type="molecule type" value="Genomic_DNA"/>
</dbReference>
<sequence>MHCLQTVPKAVWLSLLAGFPNEPAADIALNTVKSWIEENPDKVGHARVMNIQTNNCQSETELSIRAVPSEKSLPSGAEGGTNLLRACLKDADVPLMVCATGMMFKASAGLLKSVSSPFETFAVTESIREIRPDQEL</sequence>
<proteinExistence type="predicted"/>
<dbReference type="Proteomes" id="UP000298787">
    <property type="component" value="Chromosome 17"/>
</dbReference>
<dbReference type="AlphaFoldDB" id="A0A4V6ARQ5"/>
<keyword evidence="2" id="KW-1185">Reference proteome</keyword>
<evidence type="ECO:0000313" key="1">
    <source>
        <dbReference type="EMBL" id="TKS85382.1"/>
    </source>
</evidence>
<organism evidence="1 2">
    <name type="scientific">Collichthys lucidus</name>
    <name type="common">Big head croaker</name>
    <name type="synonym">Sciaena lucida</name>
    <dbReference type="NCBI Taxonomy" id="240159"/>
    <lineage>
        <taxon>Eukaryota</taxon>
        <taxon>Metazoa</taxon>
        <taxon>Chordata</taxon>
        <taxon>Craniata</taxon>
        <taxon>Vertebrata</taxon>
        <taxon>Euteleostomi</taxon>
        <taxon>Actinopterygii</taxon>
        <taxon>Neopterygii</taxon>
        <taxon>Teleostei</taxon>
        <taxon>Neoteleostei</taxon>
        <taxon>Acanthomorphata</taxon>
        <taxon>Eupercaria</taxon>
        <taxon>Sciaenidae</taxon>
        <taxon>Collichthys</taxon>
    </lineage>
</organism>
<protein>
    <submittedName>
        <fullName evidence="1">Uncharacterized protein</fullName>
    </submittedName>
</protein>